<comment type="function">
    <text evidence="1">Removes C-terminal D-alanyl residues from sugar-peptide cell wall precursors.</text>
</comment>
<name>A0A1N6FPR8_9SPHN</name>
<evidence type="ECO:0000313" key="19">
    <source>
        <dbReference type="Proteomes" id="UP000185192"/>
    </source>
</evidence>
<keyword evidence="7 16" id="KW-0732">Signal</keyword>
<dbReference type="Pfam" id="PF00768">
    <property type="entry name" value="Peptidase_S11"/>
    <property type="match status" value="1"/>
</dbReference>
<dbReference type="PANTHER" id="PTHR21581">
    <property type="entry name" value="D-ALANYL-D-ALANINE CARBOXYPEPTIDASE"/>
    <property type="match status" value="1"/>
</dbReference>
<keyword evidence="19" id="KW-1185">Reference proteome</keyword>
<keyword evidence="5 18" id="KW-0121">Carboxypeptidase</keyword>
<evidence type="ECO:0000256" key="13">
    <source>
        <dbReference type="PIRSR" id="PIRSR618044-1"/>
    </source>
</evidence>
<evidence type="ECO:0000256" key="3">
    <source>
        <dbReference type="ARBA" id="ARBA00007164"/>
    </source>
</evidence>
<protein>
    <recommendedName>
        <fullName evidence="4">serine-type D-Ala-D-Ala carboxypeptidase</fullName>
        <ecNumber evidence="4">3.4.16.4</ecNumber>
    </recommendedName>
</protein>
<organism evidence="18 19">
    <name type="scientific">Parasphingorhabdus marina DSM 22363</name>
    <dbReference type="NCBI Taxonomy" id="1123272"/>
    <lineage>
        <taxon>Bacteria</taxon>
        <taxon>Pseudomonadati</taxon>
        <taxon>Pseudomonadota</taxon>
        <taxon>Alphaproteobacteria</taxon>
        <taxon>Sphingomonadales</taxon>
        <taxon>Sphingomonadaceae</taxon>
        <taxon>Parasphingorhabdus</taxon>
    </lineage>
</organism>
<accession>A0A1N6FPR8</accession>
<evidence type="ECO:0000256" key="11">
    <source>
        <dbReference type="ARBA" id="ARBA00023316"/>
    </source>
</evidence>
<dbReference type="InterPro" id="IPR037167">
    <property type="entry name" value="Peptidase_S11_C_sf"/>
</dbReference>
<dbReference type="Gene3D" id="2.60.410.10">
    <property type="entry name" value="D-Ala-D-Ala carboxypeptidase, C-terminal domain"/>
    <property type="match status" value="1"/>
</dbReference>
<keyword evidence="9" id="KW-0133">Cell shape</keyword>
<evidence type="ECO:0000256" key="5">
    <source>
        <dbReference type="ARBA" id="ARBA00022645"/>
    </source>
</evidence>
<dbReference type="InterPro" id="IPR012907">
    <property type="entry name" value="Peptidase_S11_C"/>
</dbReference>
<feature type="active site" description="Proton acceptor" evidence="13">
    <location>
        <position position="58"/>
    </location>
</feature>
<dbReference type="STRING" id="1123272.SAMN02745824_2489"/>
<dbReference type="EMBL" id="FSQW01000002">
    <property type="protein sequence ID" value="SIN97254.1"/>
    <property type="molecule type" value="Genomic_DNA"/>
</dbReference>
<keyword evidence="11" id="KW-0961">Cell wall biogenesis/degradation</keyword>
<evidence type="ECO:0000256" key="12">
    <source>
        <dbReference type="ARBA" id="ARBA00034000"/>
    </source>
</evidence>
<dbReference type="OrthoDB" id="9795979at2"/>
<dbReference type="SUPFAM" id="SSF69189">
    <property type="entry name" value="Penicillin-binding protein associated domain"/>
    <property type="match status" value="1"/>
</dbReference>
<comment type="pathway">
    <text evidence="2">Cell wall biogenesis; peptidoglycan biosynthesis.</text>
</comment>
<evidence type="ECO:0000256" key="10">
    <source>
        <dbReference type="ARBA" id="ARBA00022984"/>
    </source>
</evidence>
<evidence type="ECO:0000256" key="16">
    <source>
        <dbReference type="SAM" id="SignalP"/>
    </source>
</evidence>
<dbReference type="GO" id="GO:0008360">
    <property type="term" value="P:regulation of cell shape"/>
    <property type="evidence" value="ECO:0007669"/>
    <property type="project" value="UniProtKB-KW"/>
</dbReference>
<dbReference type="Proteomes" id="UP000185192">
    <property type="component" value="Unassembled WGS sequence"/>
</dbReference>
<evidence type="ECO:0000256" key="8">
    <source>
        <dbReference type="ARBA" id="ARBA00022801"/>
    </source>
</evidence>
<keyword evidence="8" id="KW-0378">Hydrolase</keyword>
<dbReference type="GO" id="GO:0006508">
    <property type="term" value="P:proteolysis"/>
    <property type="evidence" value="ECO:0007669"/>
    <property type="project" value="UniProtKB-KW"/>
</dbReference>
<evidence type="ECO:0000256" key="4">
    <source>
        <dbReference type="ARBA" id="ARBA00012448"/>
    </source>
</evidence>
<dbReference type="InterPro" id="IPR001967">
    <property type="entry name" value="Peptidase_S11_N"/>
</dbReference>
<evidence type="ECO:0000256" key="1">
    <source>
        <dbReference type="ARBA" id="ARBA00003217"/>
    </source>
</evidence>
<keyword evidence="6" id="KW-0645">Protease</keyword>
<keyword evidence="10" id="KW-0573">Peptidoglycan synthesis</keyword>
<reference evidence="19" key="1">
    <citation type="submission" date="2016-11" db="EMBL/GenBank/DDBJ databases">
        <authorList>
            <person name="Varghese N."/>
            <person name="Submissions S."/>
        </authorList>
    </citation>
    <scope>NUCLEOTIDE SEQUENCE [LARGE SCALE GENOMIC DNA]</scope>
    <source>
        <strain evidence="19">DSM 22363</strain>
    </source>
</reference>
<evidence type="ECO:0000256" key="7">
    <source>
        <dbReference type="ARBA" id="ARBA00022729"/>
    </source>
</evidence>
<feature type="active site" description="Acyl-ester intermediate" evidence="13">
    <location>
        <position position="55"/>
    </location>
</feature>
<evidence type="ECO:0000256" key="6">
    <source>
        <dbReference type="ARBA" id="ARBA00022670"/>
    </source>
</evidence>
<dbReference type="InterPro" id="IPR015956">
    <property type="entry name" value="Peniciliin-bd_prot_C_sf"/>
</dbReference>
<dbReference type="EC" id="3.4.16.4" evidence="4"/>
<dbReference type="PRINTS" id="PR00725">
    <property type="entry name" value="DADACBPTASE1"/>
</dbReference>
<dbReference type="GO" id="GO:0009252">
    <property type="term" value="P:peptidoglycan biosynthetic process"/>
    <property type="evidence" value="ECO:0007669"/>
    <property type="project" value="UniProtKB-UniPathway"/>
</dbReference>
<dbReference type="GO" id="GO:0009002">
    <property type="term" value="F:serine-type D-Ala-D-Ala carboxypeptidase activity"/>
    <property type="evidence" value="ECO:0007669"/>
    <property type="project" value="UniProtKB-EC"/>
</dbReference>
<dbReference type="PANTHER" id="PTHR21581:SF6">
    <property type="entry name" value="TRAFFICKING PROTEIN PARTICLE COMPLEX SUBUNIT 12"/>
    <property type="match status" value="1"/>
</dbReference>
<feature type="chain" id="PRO_5012568440" description="serine-type D-Ala-D-Ala carboxypeptidase" evidence="16">
    <location>
        <begin position="21"/>
        <end position="386"/>
    </location>
</feature>
<evidence type="ECO:0000259" key="17">
    <source>
        <dbReference type="SMART" id="SM00936"/>
    </source>
</evidence>
<dbReference type="InterPro" id="IPR012338">
    <property type="entry name" value="Beta-lactam/transpept-like"/>
</dbReference>
<dbReference type="AlphaFoldDB" id="A0A1N6FPR8"/>
<comment type="catalytic activity">
    <reaction evidence="12">
        <text>Preferential cleavage: (Ac)2-L-Lys-D-Ala-|-D-Ala. Also transpeptidation of peptidyl-alanyl moieties that are N-acyl substituents of D-alanine.</text>
        <dbReference type="EC" id="3.4.16.4"/>
    </reaction>
</comment>
<dbReference type="Pfam" id="PF07943">
    <property type="entry name" value="PBP5_C"/>
    <property type="match status" value="1"/>
</dbReference>
<feature type="signal peptide" evidence="16">
    <location>
        <begin position="1"/>
        <end position="20"/>
    </location>
</feature>
<evidence type="ECO:0000256" key="15">
    <source>
        <dbReference type="RuleBase" id="RU004016"/>
    </source>
</evidence>
<dbReference type="UniPathway" id="UPA00219"/>
<sequence>MNKKAWAFLPLIILPATSLAAPAYETDAPIAYMTDLSSGAVLFEKNADRQIPPASMAKMMTVYVAFDQIQQGKVALDKKVKIQRATWQKWQGQGSTMFLAADDTPTIKDLLHGVITLSGNDASVVLAETLGGTEENFAQIMTKTAKKIGMSNSRFGNSTGWPDEGKTMVTARDLGILGARLSKDFPDLYDDFFGLSEFTWGKTNQGDPITQPNRNPLLGKIDGADGLKTGHTEEAGYGFTGSARQNGRRLVSVLAGLDSYGGRIDESVKFMNWGFNAWETRPLFKKGDRIQAAEVQLGDASVVSLVAPADLAATLPKGSDDAIRMKVRYNGPIKAPIAAGQEIAVLEVIAGDSQPQTMALVAGEAVGEAGFFDRVWAGLKSLLGLA</sequence>
<dbReference type="RefSeq" id="WP_074205512.1">
    <property type="nucleotide sequence ID" value="NZ_FSQW01000002.1"/>
</dbReference>
<gene>
    <name evidence="18" type="ORF">SAMN02745824_2489</name>
</gene>
<evidence type="ECO:0000256" key="14">
    <source>
        <dbReference type="PIRSR" id="PIRSR618044-2"/>
    </source>
</evidence>
<proteinExistence type="inferred from homology"/>
<dbReference type="SUPFAM" id="SSF56601">
    <property type="entry name" value="beta-lactamase/transpeptidase-like"/>
    <property type="match status" value="1"/>
</dbReference>
<feature type="binding site" evidence="14">
    <location>
        <position position="228"/>
    </location>
    <ligand>
        <name>substrate</name>
    </ligand>
</feature>
<dbReference type="InterPro" id="IPR018044">
    <property type="entry name" value="Peptidase_S11"/>
</dbReference>
<dbReference type="SMART" id="SM00936">
    <property type="entry name" value="PBP5_C"/>
    <property type="match status" value="1"/>
</dbReference>
<feature type="domain" description="Peptidase S11 D-Ala-D-Ala carboxypeptidase A C-terminal" evidence="17">
    <location>
        <begin position="278"/>
        <end position="368"/>
    </location>
</feature>
<dbReference type="GO" id="GO:0071555">
    <property type="term" value="P:cell wall organization"/>
    <property type="evidence" value="ECO:0007669"/>
    <property type="project" value="UniProtKB-KW"/>
</dbReference>
<dbReference type="Gene3D" id="3.40.710.10">
    <property type="entry name" value="DD-peptidase/beta-lactamase superfamily"/>
    <property type="match status" value="1"/>
</dbReference>
<feature type="active site" evidence="13">
    <location>
        <position position="118"/>
    </location>
</feature>
<evidence type="ECO:0000313" key="18">
    <source>
        <dbReference type="EMBL" id="SIN97254.1"/>
    </source>
</evidence>
<comment type="similarity">
    <text evidence="3 15">Belongs to the peptidase S11 family.</text>
</comment>
<evidence type="ECO:0000256" key="9">
    <source>
        <dbReference type="ARBA" id="ARBA00022960"/>
    </source>
</evidence>
<evidence type="ECO:0000256" key="2">
    <source>
        <dbReference type="ARBA" id="ARBA00004752"/>
    </source>
</evidence>